<accession>A0A933W272</accession>
<dbReference type="InterPro" id="IPR016092">
    <property type="entry name" value="ATAP"/>
</dbReference>
<dbReference type="GO" id="GO:0016226">
    <property type="term" value="P:iron-sulfur cluster assembly"/>
    <property type="evidence" value="ECO:0007669"/>
    <property type="project" value="InterPro"/>
</dbReference>
<dbReference type="GO" id="GO:0051539">
    <property type="term" value="F:4 iron, 4 sulfur cluster binding"/>
    <property type="evidence" value="ECO:0007669"/>
    <property type="project" value="TreeGrafter"/>
</dbReference>
<proteinExistence type="predicted"/>
<name>A0A933W272_UNCEI</name>
<dbReference type="NCBIfam" id="TIGR00049">
    <property type="entry name" value="iron-sulfur cluster assembly accessory protein"/>
    <property type="match status" value="1"/>
</dbReference>
<evidence type="ECO:0000313" key="2">
    <source>
        <dbReference type="EMBL" id="MBI5168553.1"/>
    </source>
</evidence>
<evidence type="ECO:0000259" key="1">
    <source>
        <dbReference type="Pfam" id="PF01521"/>
    </source>
</evidence>
<sequence length="134" mass="13626">MLNVTEAATKKLAELLSQQEGVLGLRLSAIPGGCSGYQYGMAFAEQTVEGDWIGEFNGVKVFVDADSATVLNGVQVDYVETLQATGFTIHNPNAVRSCGCGKSFETEAAEAEAAAAKQQGGGGCGCGSGGCGSH</sequence>
<dbReference type="GO" id="GO:0051537">
    <property type="term" value="F:2 iron, 2 sulfur cluster binding"/>
    <property type="evidence" value="ECO:0007669"/>
    <property type="project" value="TreeGrafter"/>
</dbReference>
<organism evidence="2 3">
    <name type="scientific">Eiseniibacteriota bacterium</name>
    <dbReference type="NCBI Taxonomy" id="2212470"/>
    <lineage>
        <taxon>Bacteria</taxon>
        <taxon>Candidatus Eiseniibacteriota</taxon>
    </lineage>
</organism>
<dbReference type="InterPro" id="IPR000361">
    <property type="entry name" value="ATAP_core_dom"/>
</dbReference>
<evidence type="ECO:0000313" key="3">
    <source>
        <dbReference type="Proteomes" id="UP000696931"/>
    </source>
</evidence>
<dbReference type="Gene3D" id="2.60.300.12">
    <property type="entry name" value="HesB-like domain"/>
    <property type="match status" value="1"/>
</dbReference>
<dbReference type="InterPro" id="IPR017870">
    <property type="entry name" value="FeS_cluster_insertion_CS"/>
</dbReference>
<dbReference type="SUPFAM" id="SSF89360">
    <property type="entry name" value="HesB-like domain"/>
    <property type="match status" value="1"/>
</dbReference>
<dbReference type="PANTHER" id="PTHR43011:SF1">
    <property type="entry name" value="IRON-SULFUR CLUSTER ASSEMBLY 2 HOMOLOG, MITOCHONDRIAL"/>
    <property type="match status" value="1"/>
</dbReference>
<dbReference type="Pfam" id="PF01521">
    <property type="entry name" value="Fe-S_biosyn"/>
    <property type="match status" value="1"/>
</dbReference>
<dbReference type="InterPro" id="IPR035903">
    <property type="entry name" value="HesB-like_dom_sf"/>
</dbReference>
<dbReference type="GO" id="GO:0005506">
    <property type="term" value="F:iron ion binding"/>
    <property type="evidence" value="ECO:0007669"/>
    <property type="project" value="TreeGrafter"/>
</dbReference>
<dbReference type="PROSITE" id="PS01152">
    <property type="entry name" value="HESB"/>
    <property type="match status" value="1"/>
</dbReference>
<dbReference type="EMBL" id="JACRIW010000030">
    <property type="protein sequence ID" value="MBI5168553.1"/>
    <property type="molecule type" value="Genomic_DNA"/>
</dbReference>
<feature type="domain" description="Core" evidence="1">
    <location>
        <begin position="2"/>
        <end position="102"/>
    </location>
</feature>
<dbReference type="PANTHER" id="PTHR43011">
    <property type="entry name" value="IRON-SULFUR CLUSTER ASSEMBLY 2 HOMOLOG, MITOCHONDRIAL"/>
    <property type="match status" value="1"/>
</dbReference>
<protein>
    <submittedName>
        <fullName evidence="2">Iron-sulfur cluster assembly accessory protein</fullName>
    </submittedName>
</protein>
<comment type="caution">
    <text evidence="2">The sequence shown here is derived from an EMBL/GenBank/DDBJ whole genome shotgun (WGS) entry which is preliminary data.</text>
</comment>
<dbReference type="Proteomes" id="UP000696931">
    <property type="component" value="Unassembled WGS sequence"/>
</dbReference>
<gene>
    <name evidence="2" type="ORF">HZA61_03600</name>
</gene>
<reference evidence="2" key="1">
    <citation type="submission" date="2020-07" db="EMBL/GenBank/DDBJ databases">
        <title>Huge and variable diversity of episymbiotic CPR bacteria and DPANN archaea in groundwater ecosystems.</title>
        <authorList>
            <person name="He C.Y."/>
            <person name="Keren R."/>
            <person name="Whittaker M."/>
            <person name="Farag I.F."/>
            <person name="Doudna J."/>
            <person name="Cate J.H.D."/>
            <person name="Banfield J.F."/>
        </authorList>
    </citation>
    <scope>NUCLEOTIDE SEQUENCE</scope>
    <source>
        <strain evidence="2">NC_groundwater_1813_Pr3_B-0.1um_71_17</strain>
    </source>
</reference>
<dbReference type="AlphaFoldDB" id="A0A933W272"/>